<reference evidence="2 3" key="1">
    <citation type="submission" date="2011-09" db="EMBL/GenBank/DDBJ databases">
        <title>The draft genome of Fischerella sp. JSC-11.</title>
        <authorList>
            <consortium name="US DOE Joint Genome Institute (JGI-PGF)"/>
            <person name="Lucas S."/>
            <person name="Han J."/>
            <person name="Lapidus A."/>
            <person name="Cheng J.-F."/>
            <person name="Goodwin L."/>
            <person name="Pitluck S."/>
            <person name="Peters L."/>
            <person name="Land M.L."/>
            <person name="Hauser L."/>
            <person name="Sarkisova S."/>
            <person name="Bryant D.A."/>
            <person name="Brown I."/>
            <person name="Woyke T.J."/>
        </authorList>
    </citation>
    <scope>NUCLEOTIDE SEQUENCE [LARGE SCALE GENOMIC DNA]</scope>
    <source>
        <strain evidence="2 3">JSC-11</strain>
    </source>
</reference>
<evidence type="ECO:0000313" key="3">
    <source>
        <dbReference type="Proteomes" id="UP000004344"/>
    </source>
</evidence>
<dbReference type="PATRIC" id="fig|741277.3.peg.246"/>
<sequence>MLIFVNKNPMHHHSLSSLWQSLVRSRYVSMVFAFGLDFWLALPLLAVIIWFGGQSVANQILSYGSETQLYLEANNQVRVQLSTAVLAIKAEIKQQAGFTKVSIKTADSAIKKLELELRTTDIAAVEAGITQELGLDLPTVKRITRYEFRE</sequence>
<dbReference type="Proteomes" id="UP000004344">
    <property type="component" value="Unassembled WGS sequence"/>
</dbReference>
<feature type="transmembrane region" description="Helical" evidence="1">
    <location>
        <begin position="27"/>
        <end position="51"/>
    </location>
</feature>
<name>G6FMW5_9CYAN</name>
<gene>
    <name evidence="2" type="ORF">FJSC11DRAFT_0212</name>
</gene>
<proteinExistence type="predicted"/>
<evidence type="ECO:0000313" key="2">
    <source>
        <dbReference type="EMBL" id="EHC19395.1"/>
    </source>
</evidence>
<dbReference type="EMBL" id="AGIZ01000001">
    <property type="protein sequence ID" value="EHC19395.1"/>
    <property type="molecule type" value="Genomic_DNA"/>
</dbReference>
<protein>
    <submittedName>
        <fullName evidence="2">Uncharacterized protein</fullName>
    </submittedName>
</protein>
<keyword evidence="1" id="KW-0472">Membrane</keyword>
<keyword evidence="1" id="KW-1133">Transmembrane helix</keyword>
<keyword evidence="3" id="KW-1185">Reference proteome</keyword>
<dbReference type="RefSeq" id="WP_009453871.1">
    <property type="nucleotide sequence ID" value="NZ_AGIZ01000001.1"/>
</dbReference>
<comment type="caution">
    <text evidence="2">The sequence shown here is derived from an EMBL/GenBank/DDBJ whole genome shotgun (WGS) entry which is preliminary data.</text>
</comment>
<accession>G6FMW5</accession>
<keyword evidence="1" id="KW-0812">Transmembrane</keyword>
<dbReference type="AlphaFoldDB" id="G6FMW5"/>
<organism evidence="2 3">
    <name type="scientific">Fischerella thermalis JSC-11</name>
    <dbReference type="NCBI Taxonomy" id="741277"/>
    <lineage>
        <taxon>Bacteria</taxon>
        <taxon>Bacillati</taxon>
        <taxon>Cyanobacteriota</taxon>
        <taxon>Cyanophyceae</taxon>
        <taxon>Nostocales</taxon>
        <taxon>Hapalosiphonaceae</taxon>
        <taxon>Fischerella</taxon>
    </lineage>
</organism>
<evidence type="ECO:0000256" key="1">
    <source>
        <dbReference type="SAM" id="Phobius"/>
    </source>
</evidence>